<dbReference type="InterPro" id="IPR002772">
    <property type="entry name" value="Glyco_hydro_3_C"/>
</dbReference>
<name>A0ABV2ZZI4_9ACTN</name>
<dbReference type="Proteomes" id="UP001550739">
    <property type="component" value="Unassembled WGS sequence"/>
</dbReference>
<dbReference type="Gene3D" id="3.40.50.1700">
    <property type="entry name" value="Glycoside hydrolase family 3 C-terminal domain"/>
    <property type="match status" value="1"/>
</dbReference>
<keyword evidence="2 4" id="KW-0378">Hydrolase</keyword>
<dbReference type="Pfam" id="PF14310">
    <property type="entry name" value="Fn3-like"/>
    <property type="match status" value="1"/>
</dbReference>
<dbReference type="PANTHER" id="PTHR42715:SF10">
    <property type="entry name" value="BETA-GLUCOSIDASE"/>
    <property type="match status" value="1"/>
</dbReference>
<dbReference type="Pfam" id="PF00933">
    <property type="entry name" value="Glyco_hydro_3"/>
    <property type="match status" value="1"/>
</dbReference>
<dbReference type="SUPFAM" id="SSF51445">
    <property type="entry name" value="(Trans)glycosidases"/>
    <property type="match status" value="1"/>
</dbReference>
<dbReference type="GO" id="GO:0016787">
    <property type="term" value="F:hydrolase activity"/>
    <property type="evidence" value="ECO:0007669"/>
    <property type="project" value="UniProtKB-KW"/>
</dbReference>
<keyword evidence="5" id="KW-1185">Reference proteome</keyword>
<evidence type="ECO:0000259" key="3">
    <source>
        <dbReference type="SMART" id="SM01217"/>
    </source>
</evidence>
<dbReference type="SUPFAM" id="SSF52279">
    <property type="entry name" value="Beta-D-glucan exohydrolase, C-terminal domain"/>
    <property type="match status" value="1"/>
</dbReference>
<evidence type="ECO:0000256" key="2">
    <source>
        <dbReference type="ARBA" id="ARBA00022801"/>
    </source>
</evidence>
<organism evidence="4 5">
    <name type="scientific">Streptomyces sp. 900129855</name>
    <dbReference type="NCBI Taxonomy" id="3155129"/>
    <lineage>
        <taxon>Bacteria</taxon>
        <taxon>Bacillati</taxon>
        <taxon>Actinomycetota</taxon>
        <taxon>Actinomycetes</taxon>
        <taxon>Kitasatosporales</taxon>
        <taxon>Streptomycetaceae</taxon>
        <taxon>Streptomyces</taxon>
    </lineage>
</organism>
<dbReference type="PANTHER" id="PTHR42715">
    <property type="entry name" value="BETA-GLUCOSIDASE"/>
    <property type="match status" value="1"/>
</dbReference>
<dbReference type="Gene3D" id="3.20.20.300">
    <property type="entry name" value="Glycoside hydrolase, family 3, N-terminal domain"/>
    <property type="match status" value="1"/>
</dbReference>
<gene>
    <name evidence="4" type="ORF">AB0E89_47195</name>
</gene>
<evidence type="ECO:0000313" key="5">
    <source>
        <dbReference type="Proteomes" id="UP001550739"/>
    </source>
</evidence>
<sequence length="772" mass="82145">MTTASWRDPALPAAARVDDLLSRMTLEEKTAQLYGVWVGAATDGDGVAPHQHDMTSDAADDWDELITRGLGQLTRSFGTAPVDPALGVRALALAQRRIAAAGRFGIPAVAHEECLAGFTAWRATAYPVPLAWGAAFDPPLVEEMGRAIGRDLRAVGVHQGLAPVLDVVRDPRWGRVEETIGEDPYLVGTVGTAYVRGLESAGIVATLKHFAGYASSAGARNLAPVRAGTREFADVTLAPFEMALREGGARSVMAAYTERDGVPASADPELLTRLLRQEWGFTGTVVADYFGIGFLQTLHRVAGTPAETARLALTAGVDVELPTVKYYGEALVAAVREGEVPEELVDRAARRVLLQKCELGLLDEDWRPEPEEGAGPVDLDPATNRVLARRLAEESVVLLDNPDALLPLPPDTRIAVVGPRAADALAMLGCYSFPSHVLTHHPETEPGIEIPTLLESLRAELPDAKVTFTEGCGVSDPDPSGFTEAIARTSEADVCVAVLGDRAGLFGRGTSGEGCDVTDLNLPGVQSELLDALVATGVPVVLVLLTGRPYALGRWHGRLGAVVQAFFPGEEGGPAVAGVLSGRVNPSGRLPVSVPRVPGGQPWTYLQPPLGLAGEVSNLDPTPLYPFGHGRSYTAFAWEDFSGPDAEIPTDGSYDVSVTVRNTGERAGAEVVQLYLHDPVASVTRPDVRLIGYRRLELAAGESARVAFRFHADLSAFTDRAGKRVVEPGALELRLGASSAEVREVARLRLTGPVREVGTERRLHCDVEVLRN</sequence>
<dbReference type="InterPro" id="IPR001764">
    <property type="entry name" value="Glyco_hydro_3_N"/>
</dbReference>
<dbReference type="InterPro" id="IPR050288">
    <property type="entry name" value="Cellulose_deg_GH3"/>
</dbReference>
<comment type="caution">
    <text evidence="4">The sequence shown here is derived from an EMBL/GenBank/DDBJ whole genome shotgun (WGS) entry which is preliminary data.</text>
</comment>
<comment type="similarity">
    <text evidence="1">Belongs to the glycosyl hydrolase 3 family.</text>
</comment>
<dbReference type="PRINTS" id="PR00133">
    <property type="entry name" value="GLHYDRLASE3"/>
</dbReference>
<dbReference type="SMART" id="SM01217">
    <property type="entry name" value="Fn3_like"/>
    <property type="match status" value="1"/>
</dbReference>
<dbReference type="InterPro" id="IPR017853">
    <property type="entry name" value="GH"/>
</dbReference>
<proteinExistence type="inferred from homology"/>
<dbReference type="InterPro" id="IPR036962">
    <property type="entry name" value="Glyco_hydro_3_N_sf"/>
</dbReference>
<dbReference type="InterPro" id="IPR013783">
    <property type="entry name" value="Ig-like_fold"/>
</dbReference>
<reference evidence="4 5" key="1">
    <citation type="submission" date="2024-06" db="EMBL/GenBank/DDBJ databases">
        <title>The Natural Products Discovery Center: Release of the First 8490 Sequenced Strains for Exploring Actinobacteria Biosynthetic Diversity.</title>
        <authorList>
            <person name="Kalkreuter E."/>
            <person name="Kautsar S.A."/>
            <person name="Yang D."/>
            <person name="Bader C.D."/>
            <person name="Teijaro C.N."/>
            <person name="Fluegel L."/>
            <person name="Davis C.M."/>
            <person name="Simpson J.R."/>
            <person name="Lauterbach L."/>
            <person name="Steele A.D."/>
            <person name="Gui C."/>
            <person name="Meng S."/>
            <person name="Li G."/>
            <person name="Viehrig K."/>
            <person name="Ye F."/>
            <person name="Su P."/>
            <person name="Kiefer A.F."/>
            <person name="Nichols A."/>
            <person name="Cepeda A.J."/>
            <person name="Yan W."/>
            <person name="Fan B."/>
            <person name="Jiang Y."/>
            <person name="Adhikari A."/>
            <person name="Zheng C.-J."/>
            <person name="Schuster L."/>
            <person name="Cowan T.M."/>
            <person name="Smanski M.J."/>
            <person name="Chevrette M.G."/>
            <person name="De Carvalho L.P.S."/>
            <person name="Shen B."/>
        </authorList>
    </citation>
    <scope>NUCLEOTIDE SEQUENCE [LARGE SCALE GENOMIC DNA]</scope>
    <source>
        <strain evidence="4 5">NPDC033843</strain>
    </source>
</reference>
<dbReference type="Pfam" id="PF01915">
    <property type="entry name" value="Glyco_hydro_3_C"/>
    <property type="match status" value="1"/>
</dbReference>
<dbReference type="Gene3D" id="2.60.40.10">
    <property type="entry name" value="Immunoglobulins"/>
    <property type="match status" value="1"/>
</dbReference>
<evidence type="ECO:0000256" key="1">
    <source>
        <dbReference type="ARBA" id="ARBA00005336"/>
    </source>
</evidence>
<dbReference type="InterPro" id="IPR026891">
    <property type="entry name" value="Fn3-like"/>
</dbReference>
<feature type="domain" description="Fibronectin type III-like" evidence="3">
    <location>
        <begin position="670"/>
        <end position="739"/>
    </location>
</feature>
<dbReference type="InterPro" id="IPR036881">
    <property type="entry name" value="Glyco_hydro_3_C_sf"/>
</dbReference>
<dbReference type="EMBL" id="JBEZVE010000065">
    <property type="protein sequence ID" value="MEU3788004.1"/>
    <property type="molecule type" value="Genomic_DNA"/>
</dbReference>
<evidence type="ECO:0000313" key="4">
    <source>
        <dbReference type="EMBL" id="MEU3788004.1"/>
    </source>
</evidence>
<accession>A0ABV2ZZI4</accession>
<protein>
    <submittedName>
        <fullName evidence="4">Glycoside hydrolase family 3 N-terminal domain-containing protein</fullName>
    </submittedName>
</protein>
<dbReference type="RefSeq" id="WP_361710674.1">
    <property type="nucleotide sequence ID" value="NZ_JBEZVE010000065.1"/>
</dbReference>